<dbReference type="Gene3D" id="3.40.1090.10">
    <property type="entry name" value="Cytosolic phospholipase A2 catalytic domain"/>
    <property type="match status" value="2"/>
</dbReference>
<dbReference type="EMBL" id="BAABJE010000018">
    <property type="protein sequence ID" value="GAA4803703.1"/>
    <property type="molecule type" value="Genomic_DNA"/>
</dbReference>
<evidence type="ECO:0000256" key="4">
    <source>
        <dbReference type="SAM" id="SignalP"/>
    </source>
</evidence>
<evidence type="ECO:0000256" key="3">
    <source>
        <dbReference type="SAM" id="MobiDB-lite"/>
    </source>
</evidence>
<dbReference type="Pfam" id="PF01734">
    <property type="entry name" value="Patatin"/>
    <property type="match status" value="1"/>
</dbReference>
<comment type="caution">
    <text evidence="6">The sequence shown here is derived from an EMBL/GenBank/DDBJ whole genome shotgun (WGS) entry which is preliminary data.</text>
</comment>
<keyword evidence="1 2" id="KW-0443">Lipid metabolism</keyword>
<dbReference type="InterPro" id="IPR016035">
    <property type="entry name" value="Acyl_Trfase/lysoPLipase"/>
</dbReference>
<feature type="compositionally biased region" description="Low complexity" evidence="3">
    <location>
        <begin position="468"/>
        <end position="484"/>
    </location>
</feature>
<feature type="active site" description="Nucleophile" evidence="2">
    <location>
        <position position="111"/>
    </location>
</feature>
<feature type="signal peptide" evidence="4">
    <location>
        <begin position="1"/>
        <end position="27"/>
    </location>
</feature>
<dbReference type="Proteomes" id="UP001499959">
    <property type="component" value="Unassembled WGS sequence"/>
</dbReference>
<feature type="short sequence motif" description="DGA/G" evidence="2">
    <location>
        <begin position="266"/>
        <end position="268"/>
    </location>
</feature>
<organism evidence="6 7">
    <name type="scientific">Lysobacter hankyongensis</name>
    <dbReference type="NCBI Taxonomy" id="1176535"/>
    <lineage>
        <taxon>Bacteria</taxon>
        <taxon>Pseudomonadati</taxon>
        <taxon>Pseudomonadota</taxon>
        <taxon>Gammaproteobacteria</taxon>
        <taxon>Lysobacterales</taxon>
        <taxon>Lysobacteraceae</taxon>
        <taxon>Lysobacter</taxon>
    </lineage>
</organism>
<feature type="region of interest" description="Disordered" evidence="3">
    <location>
        <begin position="468"/>
        <end position="493"/>
    </location>
</feature>
<gene>
    <name evidence="6" type="ORF">GCM10023307_33070</name>
</gene>
<protein>
    <submittedName>
        <fullName evidence="6">Patatin-like phospholipase family protein</fullName>
    </submittedName>
</protein>
<reference evidence="7" key="1">
    <citation type="journal article" date="2019" name="Int. J. Syst. Evol. Microbiol.">
        <title>The Global Catalogue of Microorganisms (GCM) 10K type strain sequencing project: providing services to taxonomists for standard genome sequencing and annotation.</title>
        <authorList>
            <consortium name="The Broad Institute Genomics Platform"/>
            <consortium name="The Broad Institute Genome Sequencing Center for Infectious Disease"/>
            <person name="Wu L."/>
            <person name="Ma J."/>
        </authorList>
    </citation>
    <scope>NUCLEOTIDE SEQUENCE [LARGE SCALE GENOMIC DNA]</scope>
    <source>
        <strain evidence="7">JCM 18204</strain>
    </source>
</reference>
<dbReference type="PROSITE" id="PS51635">
    <property type="entry name" value="PNPLA"/>
    <property type="match status" value="1"/>
</dbReference>
<feature type="chain" id="PRO_5045080556" evidence="4">
    <location>
        <begin position="28"/>
        <end position="493"/>
    </location>
</feature>
<evidence type="ECO:0000259" key="5">
    <source>
        <dbReference type="PROSITE" id="PS51635"/>
    </source>
</evidence>
<keyword evidence="2" id="KW-0442">Lipid degradation</keyword>
<dbReference type="SUPFAM" id="SSF52151">
    <property type="entry name" value="FabD/lysophospholipase-like"/>
    <property type="match status" value="1"/>
</dbReference>
<evidence type="ECO:0000256" key="2">
    <source>
        <dbReference type="PROSITE-ProRule" id="PRU01161"/>
    </source>
</evidence>
<proteinExistence type="predicted"/>
<feature type="active site" description="Proton acceptor" evidence="2">
    <location>
        <position position="266"/>
    </location>
</feature>
<keyword evidence="4" id="KW-0732">Signal</keyword>
<dbReference type="PROSITE" id="PS51257">
    <property type="entry name" value="PROKAR_LIPOPROTEIN"/>
    <property type="match status" value="1"/>
</dbReference>
<evidence type="ECO:0000313" key="7">
    <source>
        <dbReference type="Proteomes" id="UP001499959"/>
    </source>
</evidence>
<evidence type="ECO:0000256" key="1">
    <source>
        <dbReference type="ARBA" id="ARBA00023098"/>
    </source>
</evidence>
<sequence>MRQHRSGPGRLRPFAASLAALLLSACAALQPARNPPAAPAVDRAAQYRVQNMARGEGNSDTLLLSLTFSGGGMRSAAASYHLLDALRQQPVRIDGRDTTLLQEVDFISAISGGSFTAAYYALHRERFFEDYPTRVLRRDLQGEVLGAVLRPRRAWALSSPFFGRGDHLAAVLDDTLFAGATFADMPRERPFVRIGATDMLDGRRVEFTQENFDDLCSDLAPVPVARAVAASAAVPGIFSPVNVADYSDTGQCPDSVEPRRYRHLIDGGVADNLGITGPLQAIGRYNGLVNTLRRFGYRGIRSYAIVVLNVESNPSDPRDGEPRVPGLWRTVNAAINGNMRMDSEELAATLRQRIVQWQDQIARDPDAVRSGVFATSQPRVFLIEIGFDKIADPVLRRRLQSMPTALRLGEEDEALIARFVRDALRESVEYQAFLRALAEEDAAFAARGDVAVPVADAADEASRRRALQQAYDAAAGARPADAAQSPERDPAPR</sequence>
<keyword evidence="7" id="KW-1185">Reference proteome</keyword>
<name>A0ABP9C2K5_9GAMM</name>
<comment type="caution">
    <text evidence="2">Lacks conserved residue(s) required for the propagation of feature annotation.</text>
</comment>
<dbReference type="InterPro" id="IPR002641">
    <property type="entry name" value="PNPLA_dom"/>
</dbReference>
<keyword evidence="2" id="KW-0378">Hydrolase</keyword>
<feature type="domain" description="PNPLA" evidence="5">
    <location>
        <begin position="66"/>
        <end position="279"/>
    </location>
</feature>
<accession>A0ABP9C2K5</accession>
<evidence type="ECO:0000313" key="6">
    <source>
        <dbReference type="EMBL" id="GAA4803703.1"/>
    </source>
</evidence>
<dbReference type="RefSeq" id="WP_345304466.1">
    <property type="nucleotide sequence ID" value="NZ_BAABJE010000018.1"/>
</dbReference>